<protein>
    <submittedName>
        <fullName evidence="2">Transcriptional regulator, LuxR family</fullName>
    </submittedName>
</protein>
<dbReference type="SMART" id="SM00421">
    <property type="entry name" value="HTH_LUXR"/>
    <property type="match status" value="1"/>
</dbReference>
<organism evidence="2 3">
    <name type="scientific">Thioalkalivibrio nitratireducens (strain DSM 14787 / UNIQEM 213 / ALEN2)</name>
    <dbReference type="NCBI Taxonomy" id="1255043"/>
    <lineage>
        <taxon>Bacteria</taxon>
        <taxon>Pseudomonadati</taxon>
        <taxon>Pseudomonadota</taxon>
        <taxon>Gammaproteobacteria</taxon>
        <taxon>Chromatiales</taxon>
        <taxon>Ectothiorhodospiraceae</taxon>
        <taxon>Thioalkalivibrio</taxon>
    </lineage>
</organism>
<gene>
    <name evidence="2" type="ordered locus">TVNIR_0928</name>
</gene>
<keyword evidence="3" id="KW-1185">Reference proteome</keyword>
<dbReference type="Gene3D" id="1.10.10.10">
    <property type="entry name" value="Winged helix-like DNA-binding domain superfamily/Winged helix DNA-binding domain"/>
    <property type="match status" value="1"/>
</dbReference>
<dbReference type="eggNOG" id="COG2771">
    <property type="taxonomic scope" value="Bacteria"/>
</dbReference>
<dbReference type="InterPro" id="IPR000792">
    <property type="entry name" value="Tscrpt_reg_LuxR_C"/>
</dbReference>
<proteinExistence type="predicted"/>
<dbReference type="PATRIC" id="fig|1255043.3.peg.934"/>
<dbReference type="GO" id="GO:0006355">
    <property type="term" value="P:regulation of DNA-templated transcription"/>
    <property type="evidence" value="ECO:0007669"/>
    <property type="project" value="InterPro"/>
</dbReference>
<dbReference type="SUPFAM" id="SSF46894">
    <property type="entry name" value="C-terminal effector domain of the bipartite response regulators"/>
    <property type="match status" value="1"/>
</dbReference>
<dbReference type="STRING" id="1255043.TVNIR_0928"/>
<dbReference type="Proteomes" id="UP000010809">
    <property type="component" value="Chromosome"/>
</dbReference>
<evidence type="ECO:0000313" key="3">
    <source>
        <dbReference type="Proteomes" id="UP000010809"/>
    </source>
</evidence>
<feature type="domain" description="HTH luxR-type" evidence="1">
    <location>
        <begin position="319"/>
        <end position="376"/>
    </location>
</feature>
<dbReference type="GO" id="GO:0003677">
    <property type="term" value="F:DNA binding"/>
    <property type="evidence" value="ECO:0007669"/>
    <property type="project" value="InterPro"/>
</dbReference>
<dbReference type="EMBL" id="CP003989">
    <property type="protein sequence ID" value="AGA32616.1"/>
    <property type="molecule type" value="Genomic_DNA"/>
</dbReference>
<reference evidence="2" key="1">
    <citation type="submission" date="2015-12" db="EMBL/GenBank/DDBJ databases">
        <authorList>
            <person name="Tikhonova T.V."/>
            <person name="Pavlov A.R."/>
            <person name="Beletsky A.V."/>
            <person name="Mardanov A.V."/>
            <person name="Sorokin D.Y."/>
            <person name="Ravin N.V."/>
            <person name="Popov V.O."/>
        </authorList>
    </citation>
    <scope>NUCLEOTIDE SEQUENCE</scope>
    <source>
        <strain evidence="2">DSM 14787</strain>
    </source>
</reference>
<evidence type="ECO:0000259" key="1">
    <source>
        <dbReference type="SMART" id="SM00421"/>
    </source>
</evidence>
<accession>L0DW83</accession>
<name>L0DW83_THIND</name>
<evidence type="ECO:0000313" key="2">
    <source>
        <dbReference type="EMBL" id="AGA32616.1"/>
    </source>
</evidence>
<dbReference type="KEGG" id="tni:TVNIR_0928"/>
<dbReference type="InterPro" id="IPR036388">
    <property type="entry name" value="WH-like_DNA-bd_sf"/>
</dbReference>
<dbReference type="HOGENOM" id="CLU_686834_0_0_6"/>
<dbReference type="InterPro" id="IPR016032">
    <property type="entry name" value="Sig_transdc_resp-reg_C-effctor"/>
</dbReference>
<dbReference type="AlphaFoldDB" id="L0DW83"/>
<sequence length="401" mass="44899">MLRQNALNTVIDDIYQASVVGDWQRVLRPVLELTGSSAGAYLGIHKPSREIAFCEVLDIPEPMLREYDAEFIRRDPRVVYAIKHPEMHINHDAQHMTERRLWKSEYFEWLAGYRFRYYLSLQLLDEVDLTCHCSIQRHPSDGPASPEQLRAAKLLLPHMRRGLMLYRAVLQQHGVATTALGLLETKSDPVFLCAPDGRIVWRNRAAAKCLNTREVPLMENDGCLQPRVRQQLASWRNWLAQAARAAEDPFANIQPHFALRRPETDTPGAIATRPSCRATVHPLPSPATLFPDLRAPRLAITLQPAQRDVTVDSAMLHELFGLTAREADLALQITHGRTVAEAAQALGITNETARGYLKRVLHKTSTRRQAELVGLLGSLGIGAFTGGGRSQEKDGGSPQRV</sequence>